<dbReference type="Proteomes" id="UP000248148">
    <property type="component" value="Unassembled WGS sequence"/>
</dbReference>
<keyword evidence="3" id="KW-1185">Reference proteome</keyword>
<evidence type="ECO:0000256" key="1">
    <source>
        <dbReference type="SAM" id="MobiDB-lite"/>
    </source>
</evidence>
<proteinExistence type="predicted"/>
<feature type="region of interest" description="Disordered" evidence="1">
    <location>
        <begin position="17"/>
        <end position="38"/>
    </location>
</feature>
<accession>A0A318TBX5</accession>
<gene>
    <name evidence="2" type="ORF">BJ122_11130</name>
</gene>
<dbReference type="InterPro" id="IPR025187">
    <property type="entry name" value="DUF4112"/>
</dbReference>
<dbReference type="EMBL" id="QJTI01000011">
    <property type="protein sequence ID" value="PYF02532.1"/>
    <property type="molecule type" value="Genomic_DNA"/>
</dbReference>
<dbReference type="RefSeq" id="WP_110781065.1">
    <property type="nucleotide sequence ID" value="NZ_QJTI01000011.1"/>
</dbReference>
<organism evidence="2 3">
    <name type="scientific">Rhodopseudomonas faecalis</name>
    <dbReference type="NCBI Taxonomy" id="99655"/>
    <lineage>
        <taxon>Bacteria</taxon>
        <taxon>Pseudomonadati</taxon>
        <taxon>Pseudomonadota</taxon>
        <taxon>Alphaproteobacteria</taxon>
        <taxon>Hyphomicrobiales</taxon>
        <taxon>Nitrobacteraceae</taxon>
        <taxon>Rhodopseudomonas</taxon>
    </lineage>
</organism>
<protein>
    <submittedName>
        <fullName evidence="2">Uncharacterized protein DUF4112</fullName>
    </submittedName>
</protein>
<dbReference type="OrthoDB" id="513552at2"/>
<dbReference type="PANTHER" id="PTHR35519">
    <property type="entry name" value="MEMBRANE PROTEINS"/>
    <property type="match status" value="1"/>
</dbReference>
<evidence type="ECO:0000313" key="2">
    <source>
        <dbReference type="EMBL" id="PYF02532.1"/>
    </source>
</evidence>
<dbReference type="PANTHER" id="PTHR35519:SF2">
    <property type="entry name" value="PH DOMAIN PROTEIN"/>
    <property type="match status" value="1"/>
</dbReference>
<reference evidence="2 3" key="1">
    <citation type="submission" date="2018-06" db="EMBL/GenBank/DDBJ databases">
        <title>Genomic Encyclopedia of Archaeal and Bacterial Type Strains, Phase II (KMG-II): from individual species to whole genera.</title>
        <authorList>
            <person name="Goeker M."/>
        </authorList>
    </citation>
    <scope>NUCLEOTIDE SEQUENCE [LARGE SCALE GENOMIC DNA]</scope>
    <source>
        <strain evidence="2 3">JCM 11668</strain>
    </source>
</reference>
<dbReference type="Pfam" id="PF13430">
    <property type="entry name" value="DUF4112"/>
    <property type="match status" value="1"/>
</dbReference>
<evidence type="ECO:0000313" key="3">
    <source>
        <dbReference type="Proteomes" id="UP000248148"/>
    </source>
</evidence>
<comment type="caution">
    <text evidence="2">The sequence shown here is derived from an EMBL/GenBank/DDBJ whole genome shotgun (WGS) entry which is preliminary data.</text>
</comment>
<sequence length="198" mass="21994">MLNPDSFAYHRHSRAYSGAGRTRAKNSRAEGPIIDQDGRELPPELLRQARFKDTEFDAREARFQDAPFQGASFQTFGDAAFGSAPLSREQRLARLDALARLLDTAFVIPGTNVRYGLDGLIGLVPVVGDVITTAISLWIVREARELGAPWHVTARMVGNVALDGAIGLVPVLGDAFDVVFRANLRNLRLLRRWIERQR</sequence>
<name>A0A318TBX5_9BRAD</name>
<dbReference type="AlphaFoldDB" id="A0A318TBX5"/>